<dbReference type="FunFam" id="2.70.150.10:FF:000002">
    <property type="entry name" value="Copper-transporting ATPase 1, putative"/>
    <property type="match status" value="1"/>
</dbReference>
<dbReference type="Gene3D" id="3.40.1110.10">
    <property type="entry name" value="Calcium-transporting ATPase, cytoplasmic domain N"/>
    <property type="match status" value="1"/>
</dbReference>
<evidence type="ECO:0000313" key="18">
    <source>
        <dbReference type="EMBL" id="TMJ08652.1"/>
    </source>
</evidence>
<feature type="region of interest" description="Disordered" evidence="16">
    <location>
        <begin position="1"/>
        <end position="30"/>
    </location>
</feature>
<name>A0A537LL07_9BACT</name>
<keyword evidence="11" id="KW-1278">Translocase</keyword>
<evidence type="ECO:0000256" key="8">
    <source>
        <dbReference type="ARBA" id="ARBA00022741"/>
    </source>
</evidence>
<dbReference type="GO" id="GO:0055070">
    <property type="term" value="P:copper ion homeostasis"/>
    <property type="evidence" value="ECO:0007669"/>
    <property type="project" value="TreeGrafter"/>
</dbReference>
<evidence type="ECO:0000256" key="6">
    <source>
        <dbReference type="ARBA" id="ARBA00022692"/>
    </source>
</evidence>
<organism evidence="18 19">
    <name type="scientific">Candidatus Segetimicrobium genomatis</name>
    <dbReference type="NCBI Taxonomy" id="2569760"/>
    <lineage>
        <taxon>Bacteria</taxon>
        <taxon>Bacillati</taxon>
        <taxon>Candidatus Sysuimicrobiota</taxon>
        <taxon>Candidatus Sysuimicrobiia</taxon>
        <taxon>Candidatus Sysuimicrobiales</taxon>
        <taxon>Candidatus Segetimicrobiaceae</taxon>
        <taxon>Candidatus Segetimicrobium</taxon>
    </lineage>
</organism>
<comment type="caution">
    <text evidence="18">The sequence shown here is derived from an EMBL/GenBank/DDBJ whole genome shotgun (WGS) entry which is preliminary data.</text>
</comment>
<evidence type="ECO:0000259" key="17">
    <source>
        <dbReference type="Pfam" id="PF00122"/>
    </source>
</evidence>
<feature type="transmembrane region" description="Helical" evidence="15">
    <location>
        <begin position="132"/>
        <end position="149"/>
    </location>
</feature>
<dbReference type="Gene3D" id="2.70.150.10">
    <property type="entry name" value="Calcium-transporting ATPase, cytoplasmic transduction domain A"/>
    <property type="match status" value="1"/>
</dbReference>
<dbReference type="InterPro" id="IPR001757">
    <property type="entry name" value="P_typ_ATPase"/>
</dbReference>
<dbReference type="GO" id="GO:0043682">
    <property type="term" value="F:P-type divalent copper transporter activity"/>
    <property type="evidence" value="ECO:0007669"/>
    <property type="project" value="TreeGrafter"/>
</dbReference>
<dbReference type="InterPro" id="IPR027256">
    <property type="entry name" value="P-typ_ATPase_IB"/>
</dbReference>
<dbReference type="GO" id="GO:0005886">
    <property type="term" value="C:plasma membrane"/>
    <property type="evidence" value="ECO:0007669"/>
    <property type="project" value="UniProtKB-SubCell"/>
</dbReference>
<feature type="transmembrane region" description="Helical" evidence="15">
    <location>
        <begin position="98"/>
        <end position="120"/>
    </location>
</feature>
<keyword evidence="10" id="KW-0460">Magnesium</keyword>
<evidence type="ECO:0000256" key="11">
    <source>
        <dbReference type="ARBA" id="ARBA00022967"/>
    </source>
</evidence>
<dbReference type="PRINTS" id="PR00119">
    <property type="entry name" value="CATATPASE"/>
</dbReference>
<keyword evidence="6 15" id="KW-0812">Transmembrane</keyword>
<evidence type="ECO:0000313" key="19">
    <source>
        <dbReference type="Proteomes" id="UP000318661"/>
    </source>
</evidence>
<dbReference type="GO" id="GO:0005524">
    <property type="term" value="F:ATP binding"/>
    <property type="evidence" value="ECO:0007669"/>
    <property type="project" value="UniProtKB-UniRule"/>
</dbReference>
<dbReference type="AlphaFoldDB" id="A0A537LL07"/>
<keyword evidence="12 15" id="KW-1133">Transmembrane helix</keyword>
<proteinExistence type="inferred from homology"/>
<keyword evidence="9 15" id="KW-0067">ATP-binding</keyword>
<reference evidence="18 19" key="1">
    <citation type="journal article" date="2019" name="Nat. Microbiol.">
        <title>Mediterranean grassland soil C-N compound turnover is dependent on rainfall and depth, and is mediated by genomically divergent microorganisms.</title>
        <authorList>
            <person name="Diamond S."/>
            <person name="Andeer P.F."/>
            <person name="Li Z."/>
            <person name="Crits-Christoph A."/>
            <person name="Burstein D."/>
            <person name="Anantharaman K."/>
            <person name="Lane K.R."/>
            <person name="Thomas B.C."/>
            <person name="Pan C."/>
            <person name="Northen T.R."/>
            <person name="Banfield J.F."/>
        </authorList>
    </citation>
    <scope>NUCLEOTIDE SEQUENCE [LARGE SCALE GENOMIC DNA]</scope>
    <source>
        <strain evidence="18">NP_2</strain>
    </source>
</reference>
<keyword evidence="13" id="KW-0406">Ion transport</keyword>
<feature type="transmembrane region" description="Helical" evidence="15">
    <location>
        <begin position="40"/>
        <end position="61"/>
    </location>
</feature>
<dbReference type="NCBIfam" id="TIGR01525">
    <property type="entry name" value="ATPase-IB_hvy"/>
    <property type="match status" value="1"/>
</dbReference>
<dbReference type="GO" id="GO:0016887">
    <property type="term" value="F:ATP hydrolysis activity"/>
    <property type="evidence" value="ECO:0007669"/>
    <property type="project" value="InterPro"/>
</dbReference>
<dbReference type="InterPro" id="IPR023298">
    <property type="entry name" value="ATPase_P-typ_TM_dom_sf"/>
</dbReference>
<feature type="transmembrane region" description="Helical" evidence="15">
    <location>
        <begin position="651"/>
        <end position="672"/>
    </location>
</feature>
<dbReference type="SFLD" id="SFLDG00002">
    <property type="entry name" value="C1.7:_P-type_atpase_like"/>
    <property type="match status" value="1"/>
</dbReference>
<dbReference type="InterPro" id="IPR044492">
    <property type="entry name" value="P_typ_ATPase_HD_dom"/>
</dbReference>
<evidence type="ECO:0000256" key="12">
    <source>
        <dbReference type="ARBA" id="ARBA00022989"/>
    </source>
</evidence>
<comment type="subcellular location">
    <subcellularLocation>
        <location evidence="1">Cell membrane</location>
        <topology evidence="1">Multi-pass membrane protein</topology>
    </subcellularLocation>
</comment>
<evidence type="ECO:0000256" key="2">
    <source>
        <dbReference type="ARBA" id="ARBA00006024"/>
    </source>
</evidence>
<gene>
    <name evidence="18" type="ORF">E6G99_04090</name>
</gene>
<dbReference type="PROSITE" id="PS00154">
    <property type="entry name" value="ATPASE_E1_E2"/>
    <property type="match status" value="1"/>
</dbReference>
<evidence type="ECO:0000256" key="15">
    <source>
        <dbReference type="RuleBase" id="RU362081"/>
    </source>
</evidence>
<dbReference type="InterPro" id="IPR023214">
    <property type="entry name" value="HAD_sf"/>
</dbReference>
<feature type="compositionally biased region" description="Basic and acidic residues" evidence="16">
    <location>
        <begin position="8"/>
        <end position="29"/>
    </location>
</feature>
<keyword evidence="8 15" id="KW-0547">Nucleotide-binding</keyword>
<dbReference type="InterPro" id="IPR023299">
    <property type="entry name" value="ATPase_P-typ_cyto_dom_N"/>
</dbReference>
<protein>
    <submittedName>
        <fullName evidence="18">Heavy metal translocating P-type ATPase</fullName>
    </submittedName>
</protein>
<dbReference type="InterPro" id="IPR018303">
    <property type="entry name" value="ATPase_P-typ_P_site"/>
</dbReference>
<dbReference type="NCBIfam" id="TIGR01511">
    <property type="entry name" value="ATPase-IB1_Cu"/>
    <property type="match status" value="1"/>
</dbReference>
<evidence type="ECO:0000256" key="13">
    <source>
        <dbReference type="ARBA" id="ARBA00023065"/>
    </source>
</evidence>
<dbReference type="SFLD" id="SFLDS00003">
    <property type="entry name" value="Haloacid_Dehalogenase"/>
    <property type="match status" value="1"/>
</dbReference>
<feature type="transmembrane region" description="Helical" evidence="15">
    <location>
        <begin position="624"/>
        <end position="645"/>
    </location>
</feature>
<dbReference type="PANTHER" id="PTHR43520">
    <property type="entry name" value="ATP7, ISOFORM B"/>
    <property type="match status" value="1"/>
</dbReference>
<evidence type="ECO:0000256" key="1">
    <source>
        <dbReference type="ARBA" id="ARBA00004651"/>
    </source>
</evidence>
<feature type="domain" description="P-type ATPase A" evidence="17">
    <location>
        <begin position="167"/>
        <end position="266"/>
    </location>
</feature>
<dbReference type="EMBL" id="VBAJ01000087">
    <property type="protein sequence ID" value="TMJ08652.1"/>
    <property type="molecule type" value="Genomic_DNA"/>
</dbReference>
<comment type="similarity">
    <text evidence="2 15">Belongs to the cation transport ATPase (P-type) (TC 3.A.3) family. Type IB subfamily.</text>
</comment>
<evidence type="ECO:0000256" key="7">
    <source>
        <dbReference type="ARBA" id="ARBA00022723"/>
    </source>
</evidence>
<keyword evidence="14 15" id="KW-0472">Membrane</keyword>
<keyword evidence="7 15" id="KW-0479">Metal-binding</keyword>
<dbReference type="SUPFAM" id="SSF81653">
    <property type="entry name" value="Calcium ATPase, transduction domain A"/>
    <property type="match status" value="1"/>
</dbReference>
<evidence type="ECO:0000256" key="5">
    <source>
        <dbReference type="ARBA" id="ARBA00022553"/>
    </source>
</evidence>
<keyword evidence="4 15" id="KW-1003">Cell membrane</keyword>
<dbReference type="InterPro" id="IPR036412">
    <property type="entry name" value="HAD-like_sf"/>
</dbReference>
<keyword evidence="3" id="KW-0813">Transport</keyword>
<feature type="transmembrane region" description="Helical" evidence="15">
    <location>
        <begin position="283"/>
        <end position="304"/>
    </location>
</feature>
<evidence type="ECO:0000256" key="9">
    <source>
        <dbReference type="ARBA" id="ARBA00022840"/>
    </source>
</evidence>
<sequence>MAHHHEKSSHTEGHVHRHESMDGGHDKHAGHSPQMFRDRFFVSLLLTLPILYGAQLFQQWLGYRAVQFAGSEWITPVLAVVIFFYGGWPFVEGARRELAARLPGMMTLVALAISVAFAYSLSVSLGLQGMPFYWELATLVDVMLLGHWMEMLSIQSASRALEHLASLVPPIAHRVTDRGTEDMPVSELREGDVVLVRPGEQVPVDGVVGDGTSSVNEAFLTGESRPVAKGRGDEIVAGSVNGEGALRIQVTRTGERTTLSQMMRLVHEAQASRSRFQALADRAAYWLTLIAIGSGAATAASWAAAGREIAFVVERAVTVLVIACPHALGLAVPLVIVNATSLSASHGILVRNREAFERARDLRIVAFDKTGTLTEGRFVVRGVYADGPGEQEALRLAVGLEASSEHPLARAVVEEGERRGVRTAAVADFRAVAGKGVEGRLDGALYRAGRPEWAGEMGLGVGEAAKKGLDEAAARGESVIALMDESRVLAILALADRVRESAREAVRRLKEMGVQVVMVTGDAEAVAKTVAQELGIARVYARVLPQDKSRIVRELRREGPVAFVGDGINDAPALLAADLGVAIGAGTNVAIESADLVLVENDPLDVVRALRLAKATYRKMVQNLFWATGYNAVAIPIAAGVLSAWRILLSPAAGALLMSLSTVIVAVNAMLLRRVRL</sequence>
<evidence type="ECO:0000256" key="3">
    <source>
        <dbReference type="ARBA" id="ARBA00022448"/>
    </source>
</evidence>
<evidence type="ECO:0000256" key="14">
    <source>
        <dbReference type="ARBA" id="ARBA00023136"/>
    </source>
</evidence>
<dbReference type="SUPFAM" id="SSF81665">
    <property type="entry name" value="Calcium ATPase, transmembrane domain M"/>
    <property type="match status" value="1"/>
</dbReference>
<keyword evidence="5" id="KW-0597">Phosphoprotein</keyword>
<dbReference type="Pfam" id="PF00122">
    <property type="entry name" value="E1-E2_ATPase"/>
    <property type="match status" value="1"/>
</dbReference>
<dbReference type="NCBIfam" id="TIGR01494">
    <property type="entry name" value="ATPase_P-type"/>
    <property type="match status" value="1"/>
</dbReference>
<evidence type="ECO:0000256" key="10">
    <source>
        <dbReference type="ARBA" id="ARBA00022842"/>
    </source>
</evidence>
<evidence type="ECO:0000256" key="4">
    <source>
        <dbReference type="ARBA" id="ARBA00022475"/>
    </source>
</evidence>
<evidence type="ECO:0000256" key="16">
    <source>
        <dbReference type="SAM" id="MobiDB-lite"/>
    </source>
</evidence>
<feature type="transmembrane region" description="Helical" evidence="15">
    <location>
        <begin position="316"/>
        <end position="337"/>
    </location>
</feature>
<dbReference type="Gene3D" id="3.40.50.1000">
    <property type="entry name" value="HAD superfamily/HAD-like"/>
    <property type="match status" value="1"/>
</dbReference>
<dbReference type="SFLD" id="SFLDF00027">
    <property type="entry name" value="p-type_atpase"/>
    <property type="match status" value="1"/>
</dbReference>
<accession>A0A537LL07</accession>
<feature type="transmembrane region" description="Helical" evidence="15">
    <location>
        <begin position="73"/>
        <end position="91"/>
    </location>
</feature>
<dbReference type="Pfam" id="PF00702">
    <property type="entry name" value="Hydrolase"/>
    <property type="match status" value="1"/>
</dbReference>
<dbReference type="InterPro" id="IPR059000">
    <property type="entry name" value="ATPase_P-type_domA"/>
</dbReference>
<dbReference type="InterPro" id="IPR008250">
    <property type="entry name" value="ATPase_P-typ_transduc_dom_A_sf"/>
</dbReference>
<dbReference type="GO" id="GO:0005507">
    <property type="term" value="F:copper ion binding"/>
    <property type="evidence" value="ECO:0007669"/>
    <property type="project" value="TreeGrafter"/>
</dbReference>
<dbReference type="SUPFAM" id="SSF56784">
    <property type="entry name" value="HAD-like"/>
    <property type="match status" value="1"/>
</dbReference>
<dbReference type="PANTHER" id="PTHR43520:SF5">
    <property type="entry name" value="CATION-TRANSPORTING P-TYPE ATPASE-RELATED"/>
    <property type="match status" value="1"/>
</dbReference>
<dbReference type="Proteomes" id="UP000318661">
    <property type="component" value="Unassembled WGS sequence"/>
</dbReference>